<dbReference type="Gene3D" id="3.30.2310.20">
    <property type="entry name" value="RelE-like"/>
    <property type="match status" value="1"/>
</dbReference>
<accession>F8A454</accession>
<evidence type="ECO:0000313" key="4">
    <source>
        <dbReference type="Proteomes" id="UP000000485"/>
    </source>
</evidence>
<dbReference type="Proteomes" id="UP000000485">
    <property type="component" value="Chromosome"/>
</dbReference>
<dbReference type="STRING" id="593907.Celgi_0294"/>
<name>F8A454_CELGA</name>
<dbReference type="PANTHER" id="PTHR35601">
    <property type="entry name" value="TOXIN RELE"/>
    <property type="match status" value="1"/>
</dbReference>
<dbReference type="Pfam" id="PF05016">
    <property type="entry name" value="ParE_toxin"/>
    <property type="match status" value="1"/>
</dbReference>
<dbReference type="PANTHER" id="PTHR35601:SF1">
    <property type="entry name" value="TOXIN RELE"/>
    <property type="match status" value="1"/>
</dbReference>
<evidence type="ECO:0000256" key="1">
    <source>
        <dbReference type="ARBA" id="ARBA00006226"/>
    </source>
</evidence>
<dbReference type="HOGENOM" id="CLU_155761_1_2_11"/>
<sequence length="89" mass="10104">MTYRIVLSRSAARAVHESLPPHAAAAAVEFIFGALATNPRRVGHPLRTELDGHWSARRGEYRVIYTIDDDRVVVRVVLVAHRADAYRRR</sequence>
<dbReference type="InterPro" id="IPR035093">
    <property type="entry name" value="RelE/ParE_toxin_dom_sf"/>
</dbReference>
<reference evidence="4" key="1">
    <citation type="submission" date="2011-04" db="EMBL/GenBank/DDBJ databases">
        <title>Complete sequence of Cellvibrio gilvus ATCC 13127.</title>
        <authorList>
            <person name="Lucas S."/>
            <person name="Han J."/>
            <person name="Lapidus A."/>
            <person name="Cheng J.-F."/>
            <person name="Goodwin L."/>
            <person name="Pitluck S."/>
            <person name="Peters L."/>
            <person name="Munk A."/>
            <person name="Detter J.C."/>
            <person name="Han C."/>
            <person name="Tapia R."/>
            <person name="Land M."/>
            <person name="Hauser L."/>
            <person name="Kyrpides N."/>
            <person name="Ivanova N."/>
            <person name="Ovchinnikova G."/>
            <person name="Pagani I."/>
            <person name="Mead D."/>
            <person name="Brumm P."/>
            <person name="Woyke T."/>
        </authorList>
    </citation>
    <scope>NUCLEOTIDE SEQUENCE [LARGE SCALE GENOMIC DNA]</scope>
    <source>
        <strain evidence="4">ATCC 13127 / NRRL B-14078</strain>
    </source>
</reference>
<dbReference type="InterPro" id="IPR007712">
    <property type="entry name" value="RelE/ParE_toxin"/>
</dbReference>
<comment type="similarity">
    <text evidence="1">Belongs to the RelE toxin family.</text>
</comment>
<dbReference type="KEGG" id="cga:Celgi_0294"/>
<dbReference type="RefSeq" id="WP_013882342.1">
    <property type="nucleotide sequence ID" value="NC_015671.1"/>
</dbReference>
<keyword evidence="4" id="KW-1185">Reference proteome</keyword>
<dbReference type="AlphaFoldDB" id="F8A454"/>
<protein>
    <submittedName>
        <fullName evidence="3">Plasmid stabilization system</fullName>
    </submittedName>
</protein>
<proteinExistence type="inferred from homology"/>
<dbReference type="SUPFAM" id="SSF143011">
    <property type="entry name" value="RelE-like"/>
    <property type="match status" value="1"/>
</dbReference>
<dbReference type="OrthoDB" id="5326046at2"/>
<organism evidence="3 4">
    <name type="scientific">Cellulomonas gilvus (strain ATCC 13127 / NRRL B-14078)</name>
    <name type="common">Cellvibrio gilvus</name>
    <dbReference type="NCBI Taxonomy" id="593907"/>
    <lineage>
        <taxon>Bacteria</taxon>
        <taxon>Bacillati</taxon>
        <taxon>Actinomycetota</taxon>
        <taxon>Actinomycetes</taxon>
        <taxon>Micrococcales</taxon>
        <taxon>Cellulomonadaceae</taxon>
        <taxon>Cellulomonas</taxon>
    </lineage>
</organism>
<keyword evidence="2" id="KW-1277">Toxin-antitoxin system</keyword>
<dbReference type="EMBL" id="CP002665">
    <property type="protein sequence ID" value="AEI10817.1"/>
    <property type="molecule type" value="Genomic_DNA"/>
</dbReference>
<evidence type="ECO:0000256" key="2">
    <source>
        <dbReference type="ARBA" id="ARBA00022649"/>
    </source>
</evidence>
<evidence type="ECO:0000313" key="3">
    <source>
        <dbReference type="EMBL" id="AEI10817.1"/>
    </source>
</evidence>
<gene>
    <name evidence="3" type="ordered locus">Celgi_0294</name>
</gene>
<dbReference type="eggNOG" id="COG2026">
    <property type="taxonomic scope" value="Bacteria"/>
</dbReference>